<name>A0AAP8T9D4_9BACT</name>
<proteinExistence type="predicted"/>
<organism evidence="1 2">
    <name type="scientific">Akkermansia muciniphila</name>
    <dbReference type="NCBI Taxonomy" id="239935"/>
    <lineage>
        <taxon>Bacteria</taxon>
        <taxon>Pseudomonadati</taxon>
        <taxon>Verrucomicrobiota</taxon>
        <taxon>Verrucomicrobiia</taxon>
        <taxon>Verrucomicrobiales</taxon>
        <taxon>Akkermansiaceae</taxon>
        <taxon>Akkermansia</taxon>
    </lineage>
</organism>
<reference evidence="1 2" key="1">
    <citation type="journal article" date="2017" name="BMC Genomics">
        <title>Genome sequencing of 39 Akkermansia muciniphila isolates reveals its population structure, genomic and functional diverisity, and global distribution in mammalian gut microbiotas.</title>
        <authorList>
            <person name="Guo X."/>
            <person name="Li S."/>
            <person name="Zhang J."/>
            <person name="Wu F."/>
            <person name="Li X."/>
            <person name="Wu D."/>
            <person name="Zhang M."/>
            <person name="Ou Z."/>
            <person name="Jie Z."/>
            <person name="Yan Q."/>
            <person name="Li P."/>
            <person name="Yi J."/>
            <person name="Peng Y."/>
        </authorList>
    </citation>
    <scope>NUCLEOTIDE SEQUENCE [LARGE SCALE GENOMIC DNA]</scope>
    <source>
        <strain evidence="1 2">GP43</strain>
    </source>
</reference>
<comment type="caution">
    <text evidence="1">The sequence shown here is derived from an EMBL/GenBank/DDBJ whole genome shotgun (WGS) entry which is preliminary data.</text>
</comment>
<evidence type="ECO:0000313" key="1">
    <source>
        <dbReference type="EMBL" id="PNC56821.1"/>
    </source>
</evidence>
<evidence type="ECO:0000313" key="2">
    <source>
        <dbReference type="Proteomes" id="UP000235914"/>
    </source>
</evidence>
<dbReference type="AlphaFoldDB" id="A0AAP8T9D4"/>
<dbReference type="EMBL" id="PJKN01000002">
    <property type="protein sequence ID" value="PNC56821.1"/>
    <property type="molecule type" value="Genomic_DNA"/>
</dbReference>
<protein>
    <submittedName>
        <fullName evidence="1">Uncharacterized protein</fullName>
    </submittedName>
</protein>
<dbReference type="Proteomes" id="UP000235914">
    <property type="component" value="Unassembled WGS sequence"/>
</dbReference>
<gene>
    <name evidence="1" type="ORF">CXU09_04400</name>
</gene>
<sequence length="245" mass="25909">MASGFSAAKRKIRRASGEWQRTVSPGASREKTEGPSKYSFIYVLTRRTESLSLKKIFFFMFMFSRLTNRCVLSSLSAAALTLGLFSCGGSGSSGDGESLPSGAMLDLTASLSTEGGVGPWNIVVKLTGNGSDLPLVSINAASSSESAPMNIASVVYRRTGSSAILRGNFTITSGQWTAPGPIVVTNRDKAFIDANISFNSSNERESCGGTFTGSITYQVPVLNDEGVEEAQDWTATEGTVSYTVS</sequence>
<accession>A0AAP8T9D4</accession>